<comment type="caution">
    <text evidence="1">The sequence shown here is derived from an EMBL/GenBank/DDBJ whole genome shotgun (WGS) entry which is preliminary data.</text>
</comment>
<organism evidence="1 2">
    <name type="scientific">Aphis glycines</name>
    <name type="common">Soybean aphid</name>
    <dbReference type="NCBI Taxonomy" id="307491"/>
    <lineage>
        <taxon>Eukaryota</taxon>
        <taxon>Metazoa</taxon>
        <taxon>Ecdysozoa</taxon>
        <taxon>Arthropoda</taxon>
        <taxon>Hexapoda</taxon>
        <taxon>Insecta</taxon>
        <taxon>Pterygota</taxon>
        <taxon>Neoptera</taxon>
        <taxon>Paraneoptera</taxon>
        <taxon>Hemiptera</taxon>
        <taxon>Sternorrhyncha</taxon>
        <taxon>Aphidomorpha</taxon>
        <taxon>Aphidoidea</taxon>
        <taxon>Aphididae</taxon>
        <taxon>Aphidini</taxon>
        <taxon>Aphis</taxon>
        <taxon>Aphis</taxon>
    </lineage>
</organism>
<gene>
    <name evidence="1" type="ORF">AGLY_007513</name>
</gene>
<keyword evidence="2" id="KW-1185">Reference proteome</keyword>
<accession>A0A6G0TM86</accession>
<protein>
    <submittedName>
        <fullName evidence="1">Uncharacterized protein</fullName>
    </submittedName>
</protein>
<proteinExistence type="predicted"/>
<reference evidence="1 2" key="1">
    <citation type="submission" date="2019-08" db="EMBL/GenBank/DDBJ databases">
        <title>The genome of the soybean aphid Biotype 1, its phylome, world population structure and adaptation to the North American continent.</title>
        <authorList>
            <person name="Giordano R."/>
            <person name="Donthu R.K."/>
            <person name="Hernandez A.G."/>
            <person name="Wright C.L."/>
            <person name="Zimin A.V."/>
        </authorList>
    </citation>
    <scope>NUCLEOTIDE SEQUENCE [LARGE SCALE GENOMIC DNA]</scope>
    <source>
        <tissue evidence="1">Whole aphids</tissue>
    </source>
</reference>
<dbReference type="EMBL" id="VYZN01000025">
    <property type="protein sequence ID" value="KAE9535612.1"/>
    <property type="molecule type" value="Genomic_DNA"/>
</dbReference>
<name>A0A6G0TM86_APHGL</name>
<evidence type="ECO:0000313" key="1">
    <source>
        <dbReference type="EMBL" id="KAE9535612.1"/>
    </source>
</evidence>
<sequence length="226" mass="26886">MKKEATYRKSLKSSVNSFNISNKTKKIVRLRLNITLDKLNLEYKNLAVNKAMTMFALLNFVNIVYGIKLFEVITKVEFVTWVRIKFIRNESTESCTFLVVTIWPYGNPRYLRHLIIHFNYYYTLKDSIIPEVITQKKYVLKYYNYVCTTRSYQQYIAAILTNYNLFQLLWRNVELKSKLLDSPLSIMHYPILYRQQLILLTKANEKSNKFNQLSVLAVNADTPFYH</sequence>
<dbReference type="Proteomes" id="UP000475862">
    <property type="component" value="Unassembled WGS sequence"/>
</dbReference>
<evidence type="ECO:0000313" key="2">
    <source>
        <dbReference type="Proteomes" id="UP000475862"/>
    </source>
</evidence>
<dbReference type="AlphaFoldDB" id="A0A6G0TM86"/>